<comment type="caution">
    <text evidence="7">The sequence shown here is derived from an EMBL/GenBank/DDBJ whole genome shotgun (WGS) entry which is preliminary data.</text>
</comment>
<dbReference type="GO" id="GO:0005634">
    <property type="term" value="C:nucleus"/>
    <property type="evidence" value="ECO:0007669"/>
    <property type="project" value="UniProtKB-SubCell"/>
</dbReference>
<dbReference type="PANTHER" id="PTHR15263">
    <property type="entry name" value="I-KAPPA-B-LIKE PROTEIN IKBL"/>
    <property type="match status" value="1"/>
</dbReference>
<keyword evidence="8" id="KW-1185">Reference proteome</keyword>
<evidence type="ECO:0000313" key="7">
    <source>
        <dbReference type="EMBL" id="KAJ8488009.1"/>
    </source>
</evidence>
<feature type="compositionally biased region" description="Basic and acidic residues" evidence="6">
    <location>
        <begin position="23"/>
        <end position="42"/>
    </location>
</feature>
<proteinExistence type="predicted"/>
<sequence length="251" mass="28600">MMGLGYFAFPPPGSQSPNQVSDEPSRDPHHDLRQHSGPHDVDPAATCRTSESVEQEPRTAQRGHTGRQEPVDARKRQRLEKERELALESEIEYVRMGLSIRDRFGRVDKARMERVRAEILLRDTSAKLVKQWETYETRWRNLLASSTPVTFVDIPWPLSNLPSSVDDLCPEAIIQFFLNSLQLPGNTSTEPDRLRSALLRWHPDKMAAVLSRTVDVELDSVREGVNIVFRALHARLNLVRCSQQNSRTCGP</sequence>
<evidence type="ECO:0000313" key="8">
    <source>
        <dbReference type="Proteomes" id="UP001215151"/>
    </source>
</evidence>
<dbReference type="InterPro" id="IPR038753">
    <property type="entry name" value="NFKBIL1"/>
</dbReference>
<protein>
    <submittedName>
        <fullName evidence="7">Uncharacterized protein</fullName>
    </submittedName>
</protein>
<dbReference type="EMBL" id="JAPEVG010000069">
    <property type="protein sequence ID" value="KAJ8488009.1"/>
    <property type="molecule type" value="Genomic_DNA"/>
</dbReference>
<keyword evidence="3" id="KW-0677">Repeat</keyword>
<evidence type="ECO:0000256" key="2">
    <source>
        <dbReference type="ARBA" id="ARBA00022553"/>
    </source>
</evidence>
<dbReference type="PANTHER" id="PTHR15263:SF1">
    <property type="entry name" value="NF-KAPPA-B INHIBITOR-LIKE PROTEIN 1"/>
    <property type="match status" value="1"/>
</dbReference>
<dbReference type="GO" id="GO:0043124">
    <property type="term" value="P:negative regulation of canonical NF-kappaB signal transduction"/>
    <property type="evidence" value="ECO:0007669"/>
    <property type="project" value="InterPro"/>
</dbReference>
<comment type="subcellular location">
    <subcellularLocation>
        <location evidence="1">Nucleus</location>
    </subcellularLocation>
</comment>
<evidence type="ECO:0000256" key="6">
    <source>
        <dbReference type="SAM" id="MobiDB-lite"/>
    </source>
</evidence>
<reference evidence="7" key="1">
    <citation type="submission" date="2022-11" db="EMBL/GenBank/DDBJ databases">
        <title>Genome Sequence of Cubamyces cubensis.</title>
        <authorList>
            <person name="Buettner E."/>
        </authorList>
    </citation>
    <scope>NUCLEOTIDE SEQUENCE</scope>
    <source>
        <strain evidence="7">MPL-01</strain>
    </source>
</reference>
<keyword evidence="5" id="KW-0539">Nucleus</keyword>
<organism evidence="7 8">
    <name type="scientific">Trametes cubensis</name>
    <dbReference type="NCBI Taxonomy" id="1111947"/>
    <lineage>
        <taxon>Eukaryota</taxon>
        <taxon>Fungi</taxon>
        <taxon>Dikarya</taxon>
        <taxon>Basidiomycota</taxon>
        <taxon>Agaricomycotina</taxon>
        <taxon>Agaricomycetes</taxon>
        <taxon>Polyporales</taxon>
        <taxon>Polyporaceae</taxon>
        <taxon>Trametes</taxon>
    </lineage>
</organism>
<name>A0AAD7TZE5_9APHY</name>
<gene>
    <name evidence="7" type="ORF">ONZ51_g3814</name>
</gene>
<feature type="compositionally biased region" description="Basic and acidic residues" evidence="6">
    <location>
        <begin position="66"/>
        <end position="79"/>
    </location>
</feature>
<dbReference type="Proteomes" id="UP001215151">
    <property type="component" value="Unassembled WGS sequence"/>
</dbReference>
<evidence type="ECO:0000256" key="1">
    <source>
        <dbReference type="ARBA" id="ARBA00004123"/>
    </source>
</evidence>
<feature type="region of interest" description="Disordered" evidence="6">
    <location>
        <begin position="1"/>
        <end position="79"/>
    </location>
</feature>
<keyword evidence="4" id="KW-0040">ANK repeat</keyword>
<accession>A0AAD7TZE5</accession>
<evidence type="ECO:0000256" key="5">
    <source>
        <dbReference type="ARBA" id="ARBA00023242"/>
    </source>
</evidence>
<evidence type="ECO:0000256" key="3">
    <source>
        <dbReference type="ARBA" id="ARBA00022737"/>
    </source>
</evidence>
<dbReference type="AlphaFoldDB" id="A0AAD7TZE5"/>
<keyword evidence="2" id="KW-0597">Phosphoprotein</keyword>
<evidence type="ECO:0000256" key="4">
    <source>
        <dbReference type="ARBA" id="ARBA00023043"/>
    </source>
</evidence>